<dbReference type="EMBL" id="WUMK01000014">
    <property type="protein sequence ID" value="MXN49030.1"/>
    <property type="molecule type" value="Genomic_DNA"/>
</dbReference>
<gene>
    <name evidence="1" type="ORF">GR138_27895</name>
</gene>
<name>A0A6N8SQ03_9HYPH</name>
<sequence length="60" mass="6462">MRNSDGSFDDDIVDVAILVELDPIAGDDRLAEGSIRPRATVMDAAEARLDCRAPDCSARN</sequence>
<evidence type="ECO:0000313" key="1">
    <source>
        <dbReference type="EMBL" id="MXN49030.1"/>
    </source>
</evidence>
<comment type="caution">
    <text evidence="1">The sequence shown here is derived from an EMBL/GenBank/DDBJ whole genome shotgun (WGS) entry which is preliminary data.</text>
</comment>
<proteinExistence type="predicted"/>
<dbReference type="AlphaFoldDB" id="A0A6N8SQ03"/>
<keyword evidence="2" id="KW-1185">Reference proteome</keyword>
<accession>A0A6N8SQ03</accession>
<evidence type="ECO:0000313" key="2">
    <source>
        <dbReference type="Proteomes" id="UP000435802"/>
    </source>
</evidence>
<dbReference type="RefSeq" id="WP_160862507.1">
    <property type="nucleotide sequence ID" value="NZ_WUMK01000014.1"/>
</dbReference>
<protein>
    <submittedName>
        <fullName evidence="1">Uncharacterized protein</fullName>
    </submittedName>
</protein>
<dbReference type="Proteomes" id="UP000435802">
    <property type="component" value="Unassembled WGS sequence"/>
</dbReference>
<reference evidence="1 2" key="1">
    <citation type="submission" date="2019-12" db="EMBL/GenBank/DDBJ databases">
        <title>Shinella kummerowiae sp. nov., a symbiotic bacterium isolated from root nodules of the herbal legume Kummerowia stipulacea.</title>
        <authorList>
            <person name="Gao J."/>
        </authorList>
    </citation>
    <scope>NUCLEOTIDE SEQUENCE [LARGE SCALE GENOMIC DNA]</scope>
    <source>
        <strain evidence="1 2">CCBAU 25048</strain>
    </source>
</reference>
<organism evidence="1 2">
    <name type="scientific">Shinella kummerowiae</name>
    <dbReference type="NCBI Taxonomy" id="417745"/>
    <lineage>
        <taxon>Bacteria</taxon>
        <taxon>Pseudomonadati</taxon>
        <taxon>Pseudomonadota</taxon>
        <taxon>Alphaproteobacteria</taxon>
        <taxon>Hyphomicrobiales</taxon>
        <taxon>Rhizobiaceae</taxon>
        <taxon>Shinella</taxon>
    </lineage>
</organism>